<evidence type="ECO:0008006" key="4">
    <source>
        <dbReference type="Google" id="ProtNLM"/>
    </source>
</evidence>
<reference evidence="2 3" key="1">
    <citation type="submission" date="2023-04" db="EMBL/GenBank/DDBJ databases">
        <title>Ectobacillus antri isolated from activated sludge.</title>
        <authorList>
            <person name="Yan P."/>
            <person name="Liu X."/>
        </authorList>
    </citation>
    <scope>NUCLEOTIDE SEQUENCE [LARGE SCALE GENOMIC DNA]</scope>
    <source>
        <strain evidence="2 3">C18H</strain>
    </source>
</reference>
<keyword evidence="3" id="KW-1185">Reference proteome</keyword>
<protein>
    <recommendedName>
        <fullName evidence="4">Cation/H+ exchanger domain-containing protein</fullName>
    </recommendedName>
</protein>
<evidence type="ECO:0000256" key="1">
    <source>
        <dbReference type="SAM" id="Phobius"/>
    </source>
</evidence>
<proteinExistence type="predicted"/>
<evidence type="ECO:0000313" key="3">
    <source>
        <dbReference type="Proteomes" id="UP001218246"/>
    </source>
</evidence>
<comment type="caution">
    <text evidence="2">The sequence shown here is derived from an EMBL/GenBank/DDBJ whole genome shotgun (WGS) entry which is preliminary data.</text>
</comment>
<gene>
    <name evidence="2" type="ORF">P6P90_12690</name>
</gene>
<name>A0ABT6H7Z0_9BACI</name>
<organism evidence="2 3">
    <name type="scientific">Ectobacillus antri</name>
    <dbReference type="NCBI Taxonomy" id="2486280"/>
    <lineage>
        <taxon>Bacteria</taxon>
        <taxon>Bacillati</taxon>
        <taxon>Bacillota</taxon>
        <taxon>Bacilli</taxon>
        <taxon>Bacillales</taxon>
        <taxon>Bacillaceae</taxon>
        <taxon>Ectobacillus</taxon>
    </lineage>
</organism>
<keyword evidence="1" id="KW-0472">Membrane</keyword>
<dbReference type="EMBL" id="JARULN010000013">
    <property type="protein sequence ID" value="MDG5754819.1"/>
    <property type="molecule type" value="Genomic_DNA"/>
</dbReference>
<dbReference type="Proteomes" id="UP001218246">
    <property type="component" value="Unassembled WGS sequence"/>
</dbReference>
<keyword evidence="1" id="KW-0812">Transmembrane</keyword>
<dbReference type="RefSeq" id="WP_124565181.1">
    <property type="nucleotide sequence ID" value="NZ_JARRRY010000013.1"/>
</dbReference>
<keyword evidence="1" id="KW-1133">Transmembrane helix</keyword>
<feature type="transmembrane region" description="Helical" evidence="1">
    <location>
        <begin position="29"/>
        <end position="46"/>
    </location>
</feature>
<evidence type="ECO:0000313" key="2">
    <source>
        <dbReference type="EMBL" id="MDG5754819.1"/>
    </source>
</evidence>
<sequence>MTHYWVILLAIAVAVVFIAEKIKQPYPTLLVVFGLIVGVMPIDALDEVKRYAVDDKVFQTTIILKATFPYGG</sequence>
<accession>A0ABT6H7Z0</accession>